<evidence type="ECO:0000256" key="4">
    <source>
        <dbReference type="ARBA" id="ARBA00023157"/>
    </source>
</evidence>
<keyword evidence="5 9" id="KW-0676">Redox-active center</keyword>
<evidence type="ECO:0000256" key="3">
    <source>
        <dbReference type="ARBA" id="ARBA00022982"/>
    </source>
</evidence>
<dbReference type="FunFam" id="3.40.30.10:FF:000001">
    <property type="entry name" value="Thioredoxin"/>
    <property type="match status" value="1"/>
</dbReference>
<evidence type="ECO:0000256" key="1">
    <source>
        <dbReference type="ARBA" id="ARBA00008987"/>
    </source>
</evidence>
<evidence type="ECO:0000313" key="12">
    <source>
        <dbReference type="Proteomes" id="UP000280417"/>
    </source>
</evidence>
<feature type="active site" description="Nucleophile" evidence="8">
    <location>
        <position position="35"/>
    </location>
</feature>
<dbReference type="AlphaFoldDB" id="A0A662DER3"/>
<feature type="site" description="Deprotonates C-terminal active site Cys" evidence="8">
    <location>
        <position position="26"/>
    </location>
</feature>
<gene>
    <name evidence="11" type="primary">trxA</name>
    <name evidence="11" type="ORF">DRJ04_03310</name>
</gene>
<evidence type="ECO:0000256" key="7">
    <source>
        <dbReference type="PIRNR" id="PIRNR000077"/>
    </source>
</evidence>
<evidence type="ECO:0000256" key="8">
    <source>
        <dbReference type="PIRSR" id="PIRSR000077-1"/>
    </source>
</evidence>
<dbReference type="GO" id="GO:0045454">
    <property type="term" value="P:cell redox homeostasis"/>
    <property type="evidence" value="ECO:0007669"/>
    <property type="project" value="TreeGrafter"/>
</dbReference>
<reference evidence="11 12" key="1">
    <citation type="submission" date="2018-06" db="EMBL/GenBank/DDBJ databases">
        <title>Extensive metabolic versatility and redundancy in microbially diverse, dynamic hydrothermal sediments.</title>
        <authorList>
            <person name="Dombrowski N."/>
            <person name="Teske A."/>
            <person name="Baker B.J."/>
        </authorList>
    </citation>
    <scope>NUCLEOTIDE SEQUENCE [LARGE SCALE GENOMIC DNA]</scope>
    <source>
        <strain evidence="11">B3_G15</strain>
    </source>
</reference>
<dbReference type="PANTHER" id="PTHR45663:SF11">
    <property type="entry name" value="GEO12009P1"/>
    <property type="match status" value="1"/>
</dbReference>
<dbReference type="PRINTS" id="PR00421">
    <property type="entry name" value="THIOREDOXIN"/>
</dbReference>
<evidence type="ECO:0000259" key="10">
    <source>
        <dbReference type="PROSITE" id="PS51352"/>
    </source>
</evidence>
<feature type="disulfide bond" description="Redox-active" evidence="9">
    <location>
        <begin position="32"/>
        <end position="35"/>
    </location>
</feature>
<dbReference type="PIRSF" id="PIRSF000077">
    <property type="entry name" value="Thioredoxin"/>
    <property type="match status" value="1"/>
</dbReference>
<dbReference type="InterPro" id="IPR005746">
    <property type="entry name" value="Thioredoxin"/>
</dbReference>
<keyword evidence="4 9" id="KW-1015">Disulfide bond</keyword>
<dbReference type="InterPro" id="IPR036249">
    <property type="entry name" value="Thioredoxin-like_sf"/>
</dbReference>
<dbReference type="CDD" id="cd02947">
    <property type="entry name" value="TRX_family"/>
    <property type="match status" value="1"/>
</dbReference>
<dbReference type="SUPFAM" id="SSF52833">
    <property type="entry name" value="Thioredoxin-like"/>
    <property type="match status" value="1"/>
</dbReference>
<evidence type="ECO:0000313" key="11">
    <source>
        <dbReference type="EMBL" id="RLE13965.1"/>
    </source>
</evidence>
<evidence type="ECO:0000256" key="9">
    <source>
        <dbReference type="PIRSR" id="PIRSR000077-4"/>
    </source>
</evidence>
<feature type="site" description="Contributes to redox potential value" evidence="8">
    <location>
        <position position="34"/>
    </location>
</feature>
<protein>
    <recommendedName>
        <fullName evidence="6 7">Thioredoxin</fullName>
    </recommendedName>
</protein>
<feature type="site" description="Contributes to redox potential value" evidence="8">
    <location>
        <position position="33"/>
    </location>
</feature>
<dbReference type="NCBIfam" id="TIGR01068">
    <property type="entry name" value="thioredoxin"/>
    <property type="match status" value="1"/>
</dbReference>
<comment type="caution">
    <text evidence="11">The sequence shown here is derived from an EMBL/GenBank/DDBJ whole genome shotgun (WGS) entry which is preliminary data.</text>
</comment>
<dbReference type="EMBL" id="QMQA01000067">
    <property type="protein sequence ID" value="RLE13965.1"/>
    <property type="molecule type" value="Genomic_DNA"/>
</dbReference>
<feature type="domain" description="Thioredoxin" evidence="10">
    <location>
        <begin position="1"/>
        <end position="107"/>
    </location>
</feature>
<dbReference type="InterPro" id="IPR013766">
    <property type="entry name" value="Thioredoxin_domain"/>
</dbReference>
<evidence type="ECO:0000256" key="2">
    <source>
        <dbReference type="ARBA" id="ARBA00022448"/>
    </source>
</evidence>
<dbReference type="GO" id="GO:0005829">
    <property type="term" value="C:cytosol"/>
    <property type="evidence" value="ECO:0007669"/>
    <property type="project" value="TreeGrafter"/>
</dbReference>
<dbReference type="GO" id="GO:0015035">
    <property type="term" value="F:protein-disulfide reductase activity"/>
    <property type="evidence" value="ECO:0007669"/>
    <property type="project" value="UniProtKB-UniRule"/>
</dbReference>
<dbReference type="Gene3D" id="3.40.30.10">
    <property type="entry name" value="Glutaredoxin"/>
    <property type="match status" value="1"/>
</dbReference>
<sequence>MGEVKEIKADEFEKEVLKSKKPALIDFWAEWCIPCKKMEPVMDQLSEEFKNHINFFRLNVDENPSIAAEYSVRGIPTLFLFKNGEVVERVVGVIGKKELVKKLRKLL</sequence>
<comment type="similarity">
    <text evidence="1 7">Belongs to the thioredoxin family.</text>
</comment>
<dbReference type="PANTHER" id="PTHR45663">
    <property type="entry name" value="GEO12009P1"/>
    <property type="match status" value="1"/>
</dbReference>
<dbReference type="Pfam" id="PF00085">
    <property type="entry name" value="Thioredoxin"/>
    <property type="match status" value="1"/>
</dbReference>
<keyword evidence="3" id="KW-0249">Electron transport</keyword>
<feature type="active site" description="Nucleophile" evidence="8">
    <location>
        <position position="32"/>
    </location>
</feature>
<evidence type="ECO:0000256" key="5">
    <source>
        <dbReference type="ARBA" id="ARBA00023284"/>
    </source>
</evidence>
<evidence type="ECO:0000256" key="6">
    <source>
        <dbReference type="NCBIfam" id="TIGR01068"/>
    </source>
</evidence>
<accession>A0A662DER3</accession>
<dbReference type="PROSITE" id="PS51352">
    <property type="entry name" value="THIOREDOXIN_2"/>
    <property type="match status" value="1"/>
</dbReference>
<organism evidence="11 12">
    <name type="scientific">Aerophobetes bacterium</name>
    <dbReference type="NCBI Taxonomy" id="2030807"/>
    <lineage>
        <taxon>Bacteria</taxon>
        <taxon>Candidatus Aerophobota</taxon>
    </lineage>
</organism>
<dbReference type="Proteomes" id="UP000280417">
    <property type="component" value="Unassembled WGS sequence"/>
</dbReference>
<proteinExistence type="inferred from homology"/>
<keyword evidence="2" id="KW-0813">Transport</keyword>
<name>A0A662DER3_UNCAE</name>